<evidence type="ECO:0000313" key="2">
    <source>
        <dbReference type="Proteomes" id="UP001732700"/>
    </source>
</evidence>
<evidence type="ECO:0000313" key="1">
    <source>
        <dbReference type="EnsemblPlants" id="AVESA.00010b.r2.3CG0513680.1.CDS.1"/>
    </source>
</evidence>
<name>A0ACD5VTF8_AVESA</name>
<reference evidence="1" key="2">
    <citation type="submission" date="2025-09" db="UniProtKB">
        <authorList>
            <consortium name="EnsemblPlants"/>
        </authorList>
    </citation>
    <scope>IDENTIFICATION</scope>
</reference>
<dbReference type="EnsemblPlants" id="AVESA.00010b.r2.3CG0513680.1">
    <property type="protein sequence ID" value="AVESA.00010b.r2.3CG0513680.1.CDS.1"/>
    <property type="gene ID" value="AVESA.00010b.r2.3CG0513680"/>
</dbReference>
<sequence>MPPRSNQTSFTGVRFRPSGRFYAEIRAAGERIVLGTFDTAELAARAWDAAAWRLGRSRAILNFHDCETLEEAEFVVGVSTANLVSVEQRRRARQLRRHIDIAEADERAMEAWRRAFPRDVLDEEAFFTQRRADRATKKAAKMEVRWKKAFIEVQYTGPQMIDADRWLDQFLTTPSASSASEDDGDF</sequence>
<reference evidence="1" key="1">
    <citation type="submission" date="2021-05" db="EMBL/GenBank/DDBJ databases">
        <authorList>
            <person name="Scholz U."/>
            <person name="Mascher M."/>
            <person name="Fiebig A."/>
        </authorList>
    </citation>
    <scope>NUCLEOTIDE SEQUENCE [LARGE SCALE GENOMIC DNA]</scope>
</reference>
<proteinExistence type="predicted"/>
<organism evidence="1 2">
    <name type="scientific">Avena sativa</name>
    <name type="common">Oat</name>
    <dbReference type="NCBI Taxonomy" id="4498"/>
    <lineage>
        <taxon>Eukaryota</taxon>
        <taxon>Viridiplantae</taxon>
        <taxon>Streptophyta</taxon>
        <taxon>Embryophyta</taxon>
        <taxon>Tracheophyta</taxon>
        <taxon>Spermatophyta</taxon>
        <taxon>Magnoliopsida</taxon>
        <taxon>Liliopsida</taxon>
        <taxon>Poales</taxon>
        <taxon>Poaceae</taxon>
        <taxon>BOP clade</taxon>
        <taxon>Pooideae</taxon>
        <taxon>Poodae</taxon>
        <taxon>Poeae</taxon>
        <taxon>Poeae Chloroplast Group 1 (Aveneae type)</taxon>
        <taxon>Aveninae</taxon>
        <taxon>Avena</taxon>
    </lineage>
</organism>
<dbReference type="Proteomes" id="UP001732700">
    <property type="component" value="Chromosome 3C"/>
</dbReference>
<protein>
    <submittedName>
        <fullName evidence="1">Uncharacterized protein</fullName>
    </submittedName>
</protein>
<keyword evidence="2" id="KW-1185">Reference proteome</keyword>
<accession>A0ACD5VTF8</accession>